<dbReference type="Proteomes" id="UP000054549">
    <property type="component" value="Unassembled WGS sequence"/>
</dbReference>
<organism evidence="2 3">
    <name type="scientific">Amanita muscaria (strain Koide BX008)</name>
    <dbReference type="NCBI Taxonomy" id="946122"/>
    <lineage>
        <taxon>Eukaryota</taxon>
        <taxon>Fungi</taxon>
        <taxon>Dikarya</taxon>
        <taxon>Basidiomycota</taxon>
        <taxon>Agaricomycotina</taxon>
        <taxon>Agaricomycetes</taxon>
        <taxon>Agaricomycetidae</taxon>
        <taxon>Agaricales</taxon>
        <taxon>Pluteineae</taxon>
        <taxon>Amanitaceae</taxon>
        <taxon>Amanita</taxon>
    </lineage>
</organism>
<dbReference type="HOGENOM" id="CLU_021108_5_2_1"/>
<dbReference type="OrthoDB" id="2690880at2759"/>
<reference evidence="2 3" key="1">
    <citation type="submission" date="2014-04" db="EMBL/GenBank/DDBJ databases">
        <title>Evolutionary Origins and Diversification of the Mycorrhizal Mutualists.</title>
        <authorList>
            <consortium name="DOE Joint Genome Institute"/>
            <consortium name="Mycorrhizal Genomics Consortium"/>
            <person name="Kohler A."/>
            <person name="Kuo A."/>
            <person name="Nagy L.G."/>
            <person name="Floudas D."/>
            <person name="Copeland A."/>
            <person name="Barry K.W."/>
            <person name="Cichocki N."/>
            <person name="Veneault-Fourrey C."/>
            <person name="LaButti K."/>
            <person name="Lindquist E.A."/>
            <person name="Lipzen A."/>
            <person name="Lundell T."/>
            <person name="Morin E."/>
            <person name="Murat C."/>
            <person name="Riley R."/>
            <person name="Ohm R."/>
            <person name="Sun H."/>
            <person name="Tunlid A."/>
            <person name="Henrissat B."/>
            <person name="Grigoriev I.V."/>
            <person name="Hibbett D.S."/>
            <person name="Martin F."/>
        </authorList>
    </citation>
    <scope>NUCLEOTIDE SEQUENCE [LARGE SCALE GENOMIC DNA]</scope>
    <source>
        <strain evidence="2 3">Koide BX008</strain>
    </source>
</reference>
<gene>
    <name evidence="2" type="ORF">M378DRAFT_171287</name>
</gene>
<dbReference type="AlphaFoldDB" id="A0A0C2W9G0"/>
<feature type="region of interest" description="Disordered" evidence="1">
    <location>
        <begin position="567"/>
        <end position="635"/>
    </location>
</feature>
<feature type="region of interest" description="Disordered" evidence="1">
    <location>
        <begin position="425"/>
        <end position="475"/>
    </location>
</feature>
<dbReference type="STRING" id="946122.A0A0C2W9G0"/>
<protein>
    <submittedName>
        <fullName evidence="2">Uncharacterized protein</fullName>
    </submittedName>
</protein>
<feature type="compositionally biased region" description="Polar residues" evidence="1">
    <location>
        <begin position="463"/>
        <end position="475"/>
    </location>
</feature>
<evidence type="ECO:0000313" key="3">
    <source>
        <dbReference type="Proteomes" id="UP000054549"/>
    </source>
</evidence>
<evidence type="ECO:0000313" key="2">
    <source>
        <dbReference type="EMBL" id="KIL57842.1"/>
    </source>
</evidence>
<keyword evidence="3" id="KW-1185">Reference proteome</keyword>
<feature type="compositionally biased region" description="Basic and acidic residues" evidence="1">
    <location>
        <begin position="442"/>
        <end position="457"/>
    </location>
</feature>
<feature type="compositionally biased region" description="Basic residues" evidence="1">
    <location>
        <begin position="603"/>
        <end position="616"/>
    </location>
</feature>
<evidence type="ECO:0000256" key="1">
    <source>
        <dbReference type="SAM" id="MobiDB-lite"/>
    </source>
</evidence>
<proteinExistence type="predicted"/>
<sequence>MASQFPTLADDMNSFTAQSVSSTLHGATVQTAEGNEFINAGRDTIKITVQNFIDRHTLVAPESEQTSKGNIVEDNEDLQPVSDPVGNFDIYSAISTVLATIFGRRRIQHAGDPTCSDESSLLPREAISDGALGHCLEPAATVSDILAHDNFSFSSLPSIITERYTRSMLNSQCTAGYPLYEPRPDCEPSTEYWKKGVRIGDVGIVTEDGIFDFIFNVCPSQNPFINPSELPDDFEALERPEIRVMEQHFKMQTHLFNNAVNRIEEPDVRYKCFGPEGAILELPAGATLFEAKNKLSFKALASRHAENWYRYTIVTRGRDVPNGSLYLVTSCIKCTDWGIAVFDRPSASQDYLQFIEHEFQTTNRNLHSKYDWKGSGAFIAKVAMDSCIPDSRDDDGSNQCIFLRGYKIMLRKDVWDNAIDPDSTGTSYITTSSSSPNPGSKRAKEGDFSNHLCREDGGGSESAGGTSRRPAQNTYECGIKPMDVNPVLTTSSQMAERVIIQADFNASPLHPSDLVNAALLSQEPDAKVALTHDDDWWDLLQDYEDLGKIASSCTTSVIDEYGSASLEIDRSGGDNIPSTSATRGPSHKRKKTQEEDNTDTPRKRPSTRSHKRKKSERKSDTTRKRPFIRASSCEV</sequence>
<accession>A0A0C2W9G0</accession>
<name>A0A0C2W9G0_AMAMK</name>
<dbReference type="InParanoid" id="A0A0C2W9G0"/>
<dbReference type="EMBL" id="KN818356">
    <property type="protein sequence ID" value="KIL57842.1"/>
    <property type="molecule type" value="Genomic_DNA"/>
</dbReference>
<feature type="compositionally biased region" description="Low complexity" evidence="1">
    <location>
        <begin position="425"/>
        <end position="435"/>
    </location>
</feature>